<dbReference type="InterPro" id="IPR024932">
    <property type="entry name" value="ApbE"/>
</dbReference>
<dbReference type="EC" id="2.7.1.180" evidence="3 12"/>
<evidence type="ECO:0000256" key="1">
    <source>
        <dbReference type="ARBA" id="ARBA00001946"/>
    </source>
</evidence>
<evidence type="ECO:0000256" key="8">
    <source>
        <dbReference type="ARBA" id="ARBA00022827"/>
    </source>
</evidence>
<reference evidence="13" key="1">
    <citation type="submission" date="2022-08" db="EMBL/GenBank/DDBJ databases">
        <title>Catabolic pathway analysis in culturable SAR92 clade bacteria reveals their overlooked roles in DMSP degradation in coastal seas.</title>
        <authorList>
            <person name="He X."/>
            <person name="Zhang X."/>
            <person name="Zhang Y."/>
        </authorList>
    </citation>
    <scope>NUCLEOTIDE SEQUENCE</scope>
    <source>
        <strain evidence="13">H455</strain>
    </source>
</reference>
<evidence type="ECO:0000313" key="13">
    <source>
        <dbReference type="EMBL" id="UVW34206.1"/>
    </source>
</evidence>
<protein>
    <recommendedName>
        <fullName evidence="4 12">FAD:protein FMN transferase</fullName>
        <ecNumber evidence="3 12">2.7.1.180</ecNumber>
    </recommendedName>
    <alternativeName>
        <fullName evidence="10 12">Flavin transferase</fullName>
    </alternativeName>
</protein>
<gene>
    <name evidence="13" type="ORF">NYF23_09245</name>
</gene>
<keyword evidence="5 12" id="KW-0285">Flavoprotein</keyword>
<evidence type="ECO:0000256" key="10">
    <source>
        <dbReference type="ARBA" id="ARBA00031306"/>
    </source>
</evidence>
<dbReference type="SUPFAM" id="SSF143631">
    <property type="entry name" value="ApbE-like"/>
    <property type="match status" value="1"/>
</dbReference>
<comment type="cofactor">
    <cofactor evidence="1">
        <name>Mg(2+)</name>
        <dbReference type="ChEBI" id="CHEBI:18420"/>
    </cofactor>
</comment>
<evidence type="ECO:0000256" key="7">
    <source>
        <dbReference type="ARBA" id="ARBA00022723"/>
    </source>
</evidence>
<evidence type="ECO:0000256" key="5">
    <source>
        <dbReference type="ARBA" id="ARBA00022630"/>
    </source>
</evidence>
<evidence type="ECO:0000256" key="12">
    <source>
        <dbReference type="PIRNR" id="PIRNR006268"/>
    </source>
</evidence>
<dbReference type="Proteomes" id="UP001059934">
    <property type="component" value="Chromosome"/>
</dbReference>
<proteinExistence type="inferred from homology"/>
<sequence length="361" mass="39199">MTSADNDSLMIYSSDKITGLVKASFLVSALVSFLLLGGCDHAPEIVQISGSKFGTSYHITIVADQPAPADLAEQIDEALDRVDLAMSTYKSESELSLFNRLPLGEEVVASEGLWTVLQTSRQIWYYSAGAFDPTVGPLVDLWGFGPQMTNDRIPEDNEITEALASIGYQHLILNTDKQSISKELALRLDLSAVAKGYAVDQVADLLEMLALPDYLVEVGGEMRVSGLNPKGQPWRIAIETPDAMGQVDNIIALQSAAVATSGDYRNYFEKDGKRYSHSIDPRSGRPIEHRLASVTVVADRCIDADAWATAFLVMGDQAALEIANQQSIAVYMLVKAGEQFSAVYSDAFKQYLTAAAVNSEN</sequence>
<dbReference type="InterPro" id="IPR003374">
    <property type="entry name" value="ApbE-like_sf"/>
</dbReference>
<evidence type="ECO:0000256" key="3">
    <source>
        <dbReference type="ARBA" id="ARBA00011955"/>
    </source>
</evidence>
<evidence type="ECO:0000256" key="9">
    <source>
        <dbReference type="ARBA" id="ARBA00022842"/>
    </source>
</evidence>
<evidence type="ECO:0000256" key="6">
    <source>
        <dbReference type="ARBA" id="ARBA00022679"/>
    </source>
</evidence>
<evidence type="ECO:0000256" key="2">
    <source>
        <dbReference type="ARBA" id="ARBA00008282"/>
    </source>
</evidence>
<dbReference type="EMBL" id="CP103416">
    <property type="protein sequence ID" value="UVW34206.1"/>
    <property type="molecule type" value="Genomic_DNA"/>
</dbReference>
<evidence type="ECO:0000313" key="14">
    <source>
        <dbReference type="Proteomes" id="UP001059934"/>
    </source>
</evidence>
<comment type="similarity">
    <text evidence="2 12">Belongs to the ApbE family.</text>
</comment>
<keyword evidence="8 12" id="KW-0274">FAD</keyword>
<keyword evidence="7 12" id="KW-0479">Metal-binding</keyword>
<dbReference type="PANTHER" id="PTHR30040">
    <property type="entry name" value="THIAMINE BIOSYNTHESIS LIPOPROTEIN APBE"/>
    <property type="match status" value="1"/>
</dbReference>
<evidence type="ECO:0000256" key="11">
    <source>
        <dbReference type="ARBA" id="ARBA00048540"/>
    </source>
</evidence>
<keyword evidence="14" id="KW-1185">Reference proteome</keyword>
<accession>A0ABY5TM73</accession>
<organism evidence="13 14">
    <name type="scientific">SAR92 clade bacterium H455</name>
    <dbReference type="NCBI Taxonomy" id="2974818"/>
    <lineage>
        <taxon>Bacteria</taxon>
        <taxon>Pseudomonadati</taxon>
        <taxon>Pseudomonadota</taxon>
        <taxon>Gammaproteobacteria</taxon>
        <taxon>Cellvibrionales</taxon>
        <taxon>Porticoccaceae</taxon>
        <taxon>SAR92 clade</taxon>
    </lineage>
</organism>
<dbReference type="PANTHER" id="PTHR30040:SF2">
    <property type="entry name" value="FAD:PROTEIN FMN TRANSFERASE"/>
    <property type="match status" value="1"/>
</dbReference>
<name>A0ABY5TM73_9GAMM</name>
<keyword evidence="6 12" id="KW-0808">Transferase</keyword>
<comment type="catalytic activity">
    <reaction evidence="11 12">
        <text>L-threonyl-[protein] + FAD = FMN-L-threonyl-[protein] + AMP + H(+)</text>
        <dbReference type="Rhea" id="RHEA:36847"/>
        <dbReference type="Rhea" id="RHEA-COMP:11060"/>
        <dbReference type="Rhea" id="RHEA-COMP:11061"/>
        <dbReference type="ChEBI" id="CHEBI:15378"/>
        <dbReference type="ChEBI" id="CHEBI:30013"/>
        <dbReference type="ChEBI" id="CHEBI:57692"/>
        <dbReference type="ChEBI" id="CHEBI:74257"/>
        <dbReference type="ChEBI" id="CHEBI:456215"/>
        <dbReference type="EC" id="2.7.1.180"/>
    </reaction>
</comment>
<dbReference type="Gene3D" id="3.10.520.10">
    <property type="entry name" value="ApbE-like domains"/>
    <property type="match status" value="1"/>
</dbReference>
<keyword evidence="9 12" id="KW-0460">Magnesium</keyword>
<dbReference type="PIRSF" id="PIRSF006268">
    <property type="entry name" value="ApbE"/>
    <property type="match status" value="1"/>
</dbReference>
<evidence type="ECO:0000256" key="4">
    <source>
        <dbReference type="ARBA" id="ARBA00016337"/>
    </source>
</evidence>
<dbReference type="GO" id="GO:0016740">
    <property type="term" value="F:transferase activity"/>
    <property type="evidence" value="ECO:0007669"/>
    <property type="project" value="UniProtKB-KW"/>
</dbReference>
<dbReference type="Pfam" id="PF02424">
    <property type="entry name" value="ApbE"/>
    <property type="match status" value="1"/>
</dbReference>